<keyword evidence="3" id="KW-1185">Reference proteome</keyword>
<comment type="caution">
    <text evidence="2">The sequence shown here is derived from an EMBL/GenBank/DDBJ whole genome shotgun (WGS) entry which is preliminary data.</text>
</comment>
<keyword evidence="1" id="KW-1133">Transmembrane helix</keyword>
<keyword evidence="1" id="KW-0472">Membrane</keyword>
<evidence type="ECO:0000313" key="2">
    <source>
        <dbReference type="EMBL" id="KAH1056815.1"/>
    </source>
</evidence>
<evidence type="ECO:0000256" key="1">
    <source>
        <dbReference type="SAM" id="Phobius"/>
    </source>
</evidence>
<gene>
    <name evidence="2" type="ORF">J1N35_034880</name>
</gene>
<protein>
    <submittedName>
        <fullName evidence="2">Uncharacterized protein</fullName>
    </submittedName>
</protein>
<dbReference type="AlphaFoldDB" id="A0A9D3ZR49"/>
<dbReference type="EMBL" id="JAIQCV010000010">
    <property type="protein sequence ID" value="KAH1056815.1"/>
    <property type="molecule type" value="Genomic_DNA"/>
</dbReference>
<proteinExistence type="predicted"/>
<dbReference type="OrthoDB" id="10420322at2759"/>
<name>A0A9D3ZR49_9ROSI</name>
<organism evidence="2 3">
    <name type="scientific">Gossypium stocksii</name>
    <dbReference type="NCBI Taxonomy" id="47602"/>
    <lineage>
        <taxon>Eukaryota</taxon>
        <taxon>Viridiplantae</taxon>
        <taxon>Streptophyta</taxon>
        <taxon>Embryophyta</taxon>
        <taxon>Tracheophyta</taxon>
        <taxon>Spermatophyta</taxon>
        <taxon>Magnoliopsida</taxon>
        <taxon>eudicotyledons</taxon>
        <taxon>Gunneridae</taxon>
        <taxon>Pentapetalae</taxon>
        <taxon>rosids</taxon>
        <taxon>malvids</taxon>
        <taxon>Malvales</taxon>
        <taxon>Malvaceae</taxon>
        <taxon>Malvoideae</taxon>
        <taxon>Gossypium</taxon>
    </lineage>
</organism>
<evidence type="ECO:0000313" key="3">
    <source>
        <dbReference type="Proteomes" id="UP000828251"/>
    </source>
</evidence>
<sequence>MKTSMSNYSRLRVHCVLAWPKTKFHRQQYKYITAVVPTIPIIHNLFCSFILEFIRCIISFCDNEKQESALSNWPRAKTRAAKWLTLKFPLRPGEAIIAAGRLAASQGVLENCDIYDDYASYKVGDDVDEPSNDACITTLLSLQSMNASNVEAPEQLNLSPRATHGQFGNSGPIPSPRPSHMGLPSLRVAIVGMLIIKGRKITIWALTK</sequence>
<dbReference type="Proteomes" id="UP000828251">
    <property type="component" value="Unassembled WGS sequence"/>
</dbReference>
<keyword evidence="1" id="KW-0812">Transmembrane</keyword>
<accession>A0A9D3ZR49</accession>
<reference evidence="2 3" key="1">
    <citation type="journal article" date="2021" name="Plant Biotechnol. J.">
        <title>Multi-omics assisted identification of the key and species-specific regulatory components of drought-tolerant mechanisms in Gossypium stocksii.</title>
        <authorList>
            <person name="Yu D."/>
            <person name="Ke L."/>
            <person name="Zhang D."/>
            <person name="Wu Y."/>
            <person name="Sun Y."/>
            <person name="Mei J."/>
            <person name="Sun J."/>
            <person name="Sun Y."/>
        </authorList>
    </citation>
    <scope>NUCLEOTIDE SEQUENCE [LARGE SCALE GENOMIC DNA]</scope>
    <source>
        <strain evidence="3">cv. E1</strain>
        <tissue evidence="2">Leaf</tissue>
    </source>
</reference>
<feature type="transmembrane region" description="Helical" evidence="1">
    <location>
        <begin position="31"/>
        <end position="51"/>
    </location>
</feature>